<proteinExistence type="predicted"/>
<dbReference type="EMBL" id="JADYXP020000021">
    <property type="protein sequence ID" value="KAL0103902.1"/>
    <property type="molecule type" value="Genomic_DNA"/>
</dbReference>
<evidence type="ECO:0000256" key="1">
    <source>
        <dbReference type="SAM" id="MobiDB-lite"/>
    </source>
</evidence>
<reference evidence="2 3" key="1">
    <citation type="submission" date="2023-03" db="EMBL/GenBank/DDBJ databases">
        <title>High recombination rates correlate with genetic variation in Cardiocondyla obscurior ants.</title>
        <authorList>
            <person name="Errbii M."/>
        </authorList>
    </citation>
    <scope>NUCLEOTIDE SEQUENCE [LARGE SCALE GENOMIC DNA]</scope>
    <source>
        <strain evidence="2">Alpha-2009</strain>
        <tissue evidence="2">Whole body</tissue>
    </source>
</reference>
<accession>A0AAW2EQE2</accession>
<feature type="region of interest" description="Disordered" evidence="1">
    <location>
        <begin position="1"/>
        <end position="34"/>
    </location>
</feature>
<name>A0AAW2EQE2_9HYME</name>
<protein>
    <submittedName>
        <fullName evidence="2">Uncharacterized protein</fullName>
    </submittedName>
</protein>
<dbReference type="AlphaFoldDB" id="A0AAW2EQE2"/>
<sequence length="85" mass="9603">MGTNRRDTSTWPSPGFSRSRKIRTPPQLRCSSRSNPISLRFQGTRTLIQKTLPGSPTASPGHLGYPDEHSYEGPNCMRFRCRVPE</sequence>
<feature type="region of interest" description="Disordered" evidence="1">
    <location>
        <begin position="50"/>
        <end position="69"/>
    </location>
</feature>
<organism evidence="2 3">
    <name type="scientific">Cardiocondyla obscurior</name>
    <dbReference type="NCBI Taxonomy" id="286306"/>
    <lineage>
        <taxon>Eukaryota</taxon>
        <taxon>Metazoa</taxon>
        <taxon>Ecdysozoa</taxon>
        <taxon>Arthropoda</taxon>
        <taxon>Hexapoda</taxon>
        <taxon>Insecta</taxon>
        <taxon>Pterygota</taxon>
        <taxon>Neoptera</taxon>
        <taxon>Endopterygota</taxon>
        <taxon>Hymenoptera</taxon>
        <taxon>Apocrita</taxon>
        <taxon>Aculeata</taxon>
        <taxon>Formicoidea</taxon>
        <taxon>Formicidae</taxon>
        <taxon>Myrmicinae</taxon>
        <taxon>Cardiocondyla</taxon>
    </lineage>
</organism>
<comment type="caution">
    <text evidence="2">The sequence shown here is derived from an EMBL/GenBank/DDBJ whole genome shotgun (WGS) entry which is preliminary data.</text>
</comment>
<keyword evidence="3" id="KW-1185">Reference proteome</keyword>
<dbReference type="Proteomes" id="UP001430953">
    <property type="component" value="Unassembled WGS sequence"/>
</dbReference>
<evidence type="ECO:0000313" key="3">
    <source>
        <dbReference type="Proteomes" id="UP001430953"/>
    </source>
</evidence>
<evidence type="ECO:0000313" key="2">
    <source>
        <dbReference type="EMBL" id="KAL0103902.1"/>
    </source>
</evidence>
<gene>
    <name evidence="2" type="ORF">PUN28_017939</name>
</gene>